<evidence type="ECO:0000313" key="3">
    <source>
        <dbReference type="Proteomes" id="UP000314980"/>
    </source>
</evidence>
<feature type="chain" id="PRO_5021192631" evidence="1">
    <location>
        <begin position="20"/>
        <end position="47"/>
    </location>
</feature>
<reference evidence="3" key="1">
    <citation type="submission" date="2015-09" db="EMBL/GenBank/DDBJ databases">
        <authorList>
            <person name="Sai Rama Sridatta P."/>
        </authorList>
    </citation>
    <scope>NUCLEOTIDE SEQUENCE [LARGE SCALE GENOMIC DNA]</scope>
</reference>
<keyword evidence="1" id="KW-0732">Signal</keyword>
<evidence type="ECO:0000256" key="1">
    <source>
        <dbReference type="SAM" id="SignalP"/>
    </source>
</evidence>
<feature type="signal peptide" evidence="1">
    <location>
        <begin position="1"/>
        <end position="19"/>
    </location>
</feature>
<proteinExistence type="predicted"/>
<keyword evidence="3" id="KW-1185">Reference proteome</keyword>
<reference evidence="2" key="2">
    <citation type="submission" date="2025-08" db="UniProtKB">
        <authorList>
            <consortium name="Ensembl"/>
        </authorList>
    </citation>
    <scope>IDENTIFICATION</scope>
</reference>
<dbReference type="InParanoid" id="A0A4W6F9R7"/>
<accession>A0A4W6F9R7</accession>
<evidence type="ECO:0000313" key="2">
    <source>
        <dbReference type="Ensembl" id="ENSLCAP00010046929.1"/>
    </source>
</evidence>
<name>A0A4W6F9R7_LATCA</name>
<organism evidence="2 3">
    <name type="scientific">Lates calcarifer</name>
    <name type="common">Barramundi</name>
    <name type="synonym">Holocentrus calcarifer</name>
    <dbReference type="NCBI Taxonomy" id="8187"/>
    <lineage>
        <taxon>Eukaryota</taxon>
        <taxon>Metazoa</taxon>
        <taxon>Chordata</taxon>
        <taxon>Craniata</taxon>
        <taxon>Vertebrata</taxon>
        <taxon>Euteleostomi</taxon>
        <taxon>Actinopterygii</taxon>
        <taxon>Neopterygii</taxon>
        <taxon>Teleostei</taxon>
        <taxon>Neoteleostei</taxon>
        <taxon>Acanthomorphata</taxon>
        <taxon>Carangaria</taxon>
        <taxon>Carangaria incertae sedis</taxon>
        <taxon>Centropomidae</taxon>
        <taxon>Lates</taxon>
    </lineage>
</organism>
<dbReference type="Proteomes" id="UP000314980">
    <property type="component" value="Unassembled WGS sequence"/>
</dbReference>
<dbReference type="AlphaFoldDB" id="A0A4W6F9R7"/>
<sequence length="47" mass="5091">MVWIVHLLLSQGHFPAVSSISWLSSEVSAGVLFETKQGETNGSFLSL</sequence>
<protein>
    <submittedName>
        <fullName evidence="2">Uncharacterized protein</fullName>
    </submittedName>
</protein>
<dbReference type="Ensembl" id="ENSLCAT00010048061.1">
    <property type="protein sequence ID" value="ENSLCAP00010046929.1"/>
    <property type="gene ID" value="ENSLCAG00010021757.1"/>
</dbReference>
<reference evidence="2" key="3">
    <citation type="submission" date="2025-09" db="UniProtKB">
        <authorList>
            <consortium name="Ensembl"/>
        </authorList>
    </citation>
    <scope>IDENTIFICATION</scope>
</reference>